<dbReference type="GO" id="GO:0043213">
    <property type="term" value="P:bacteriocin transport"/>
    <property type="evidence" value="ECO:0007669"/>
    <property type="project" value="InterPro"/>
</dbReference>
<dbReference type="Gene3D" id="3.30.1150.10">
    <property type="match status" value="1"/>
</dbReference>
<dbReference type="InterPro" id="IPR014161">
    <property type="entry name" value="Tol-Pal_TolA"/>
</dbReference>
<accession>A0A0U5L1V3</accession>
<organism evidence="2 3">
    <name type="scientific">Duffyella gerundensis</name>
    <dbReference type="NCBI Taxonomy" id="1619313"/>
    <lineage>
        <taxon>Bacteria</taxon>
        <taxon>Pseudomonadati</taxon>
        <taxon>Pseudomonadota</taxon>
        <taxon>Gammaproteobacteria</taxon>
        <taxon>Enterobacterales</taxon>
        <taxon>Erwiniaceae</taxon>
        <taxon>Duffyella</taxon>
    </lineage>
</organism>
<protein>
    <recommendedName>
        <fullName evidence="4">Secreted protein</fullName>
    </recommendedName>
</protein>
<dbReference type="GO" id="GO:0016020">
    <property type="term" value="C:membrane"/>
    <property type="evidence" value="ECO:0007669"/>
    <property type="project" value="InterPro"/>
</dbReference>
<dbReference type="OrthoDB" id="6537719at2"/>
<dbReference type="GeneID" id="84614059"/>
<feature type="signal peptide" evidence="1">
    <location>
        <begin position="1"/>
        <end position="25"/>
    </location>
</feature>
<dbReference type="Pfam" id="PF06519">
    <property type="entry name" value="TolA"/>
    <property type="match status" value="1"/>
</dbReference>
<keyword evidence="3" id="KW-1185">Reference proteome</keyword>
<name>A0A0U5L1V3_9GAMM</name>
<evidence type="ECO:0000313" key="3">
    <source>
        <dbReference type="Proteomes" id="UP000059419"/>
    </source>
</evidence>
<keyword evidence="1" id="KW-0732">Signal</keyword>
<dbReference type="RefSeq" id="WP_067428304.1">
    <property type="nucleotide sequence ID" value="NZ_CP073262.1"/>
</dbReference>
<proteinExistence type="predicted"/>
<reference evidence="3" key="1">
    <citation type="submission" date="2015-11" db="EMBL/GenBank/DDBJ databases">
        <authorList>
            <person name="Blom J."/>
        </authorList>
    </citation>
    <scope>NUCLEOTIDE SEQUENCE [LARGE SCALE GENOMIC DNA]</scope>
</reference>
<dbReference type="KEGG" id="ege:EM595_0932"/>
<evidence type="ECO:0000313" key="2">
    <source>
        <dbReference type="EMBL" id="CUU23168.1"/>
    </source>
</evidence>
<dbReference type="SUPFAM" id="SSF74653">
    <property type="entry name" value="TolA/TonB C-terminal domain"/>
    <property type="match status" value="1"/>
</dbReference>
<gene>
    <name evidence="2" type="ORF">EM595_0932</name>
</gene>
<evidence type="ECO:0008006" key="4">
    <source>
        <dbReference type="Google" id="ProtNLM"/>
    </source>
</evidence>
<sequence length="132" mass="14095">MKIQVIALAGAFWLAGCASTPSTTAAPCASGVSTEQCRWLAEVNANIQRNFVGYDRYVGQQCVVSVARNAQGKLNVLRTEGDEALCLKAWHTIGSVKSWPLPPTQAPETFQLNFKPLRATTPPAHPAATAAD</sequence>
<dbReference type="GO" id="GO:0019534">
    <property type="term" value="F:toxin transmembrane transporter activity"/>
    <property type="evidence" value="ECO:0007669"/>
    <property type="project" value="InterPro"/>
</dbReference>
<evidence type="ECO:0000256" key="1">
    <source>
        <dbReference type="SAM" id="SignalP"/>
    </source>
</evidence>
<feature type="chain" id="PRO_5006860999" description="Secreted protein" evidence="1">
    <location>
        <begin position="26"/>
        <end position="132"/>
    </location>
</feature>
<dbReference type="PROSITE" id="PS51257">
    <property type="entry name" value="PROKAR_LIPOPROTEIN"/>
    <property type="match status" value="1"/>
</dbReference>
<dbReference type="EMBL" id="LN907827">
    <property type="protein sequence ID" value="CUU23168.1"/>
    <property type="molecule type" value="Genomic_DNA"/>
</dbReference>
<dbReference type="AlphaFoldDB" id="A0A0U5L1V3"/>
<dbReference type="STRING" id="1619313.EM595_0932"/>
<dbReference type="Proteomes" id="UP000059419">
    <property type="component" value="Chromosome 1"/>
</dbReference>